<accession>A0A812PDB6</accession>
<keyword evidence="2" id="KW-1185">Reference proteome</keyword>
<dbReference type="Proteomes" id="UP000604046">
    <property type="component" value="Unassembled WGS sequence"/>
</dbReference>
<gene>
    <name evidence="1" type="primary">rtn4ip1</name>
    <name evidence="1" type="ORF">SNAT2548_LOCUS18394</name>
</gene>
<name>A0A812PDB6_9DINO</name>
<sequence length="72" mass="8195">MLRANEANVDLTRLREWVDQKLLRTEIAEVFSFEDAPKALETLEEGGGHNAKKTTLGEPRSLQAFQSLRLRV</sequence>
<proteinExistence type="predicted"/>
<comment type="caution">
    <text evidence="1">The sequence shown here is derived from an EMBL/GenBank/DDBJ whole genome shotgun (WGS) entry which is preliminary data.</text>
</comment>
<protein>
    <submittedName>
        <fullName evidence="1">Rtn4ip1 protein</fullName>
    </submittedName>
</protein>
<dbReference type="Pfam" id="PF13602">
    <property type="entry name" value="ADH_zinc_N_2"/>
    <property type="match status" value="1"/>
</dbReference>
<reference evidence="1" key="1">
    <citation type="submission" date="2021-02" db="EMBL/GenBank/DDBJ databases">
        <authorList>
            <person name="Dougan E. K."/>
            <person name="Rhodes N."/>
            <person name="Thang M."/>
            <person name="Chan C."/>
        </authorList>
    </citation>
    <scope>NUCLEOTIDE SEQUENCE</scope>
</reference>
<dbReference type="AlphaFoldDB" id="A0A812PDB6"/>
<dbReference type="EMBL" id="CAJNDS010002144">
    <property type="protein sequence ID" value="CAE7349810.1"/>
    <property type="molecule type" value="Genomic_DNA"/>
</dbReference>
<organism evidence="1 2">
    <name type="scientific">Symbiodinium natans</name>
    <dbReference type="NCBI Taxonomy" id="878477"/>
    <lineage>
        <taxon>Eukaryota</taxon>
        <taxon>Sar</taxon>
        <taxon>Alveolata</taxon>
        <taxon>Dinophyceae</taxon>
        <taxon>Suessiales</taxon>
        <taxon>Symbiodiniaceae</taxon>
        <taxon>Symbiodinium</taxon>
    </lineage>
</organism>
<evidence type="ECO:0000313" key="2">
    <source>
        <dbReference type="Proteomes" id="UP000604046"/>
    </source>
</evidence>
<evidence type="ECO:0000313" key="1">
    <source>
        <dbReference type="EMBL" id="CAE7349810.1"/>
    </source>
</evidence>